<name>A0A409VM57_9AGAR</name>
<comment type="caution">
    <text evidence="3">The sequence shown here is derived from an EMBL/GenBank/DDBJ whole genome shotgun (WGS) entry which is preliminary data.</text>
</comment>
<reference evidence="3 4" key="1">
    <citation type="journal article" date="2018" name="Evol. Lett.">
        <title>Horizontal gene cluster transfer increased hallucinogenic mushroom diversity.</title>
        <authorList>
            <person name="Reynolds H.T."/>
            <person name="Vijayakumar V."/>
            <person name="Gluck-Thaler E."/>
            <person name="Korotkin H.B."/>
            <person name="Matheny P.B."/>
            <person name="Slot J.C."/>
        </authorList>
    </citation>
    <scope>NUCLEOTIDE SEQUENCE [LARGE SCALE GENOMIC DNA]</scope>
    <source>
        <strain evidence="3 4">2629</strain>
    </source>
</reference>
<dbReference type="InParanoid" id="A0A409VM57"/>
<feature type="transmembrane region" description="Helical" evidence="2">
    <location>
        <begin position="238"/>
        <end position="262"/>
    </location>
</feature>
<feature type="region of interest" description="Disordered" evidence="1">
    <location>
        <begin position="1"/>
        <end position="24"/>
    </location>
</feature>
<evidence type="ECO:0000256" key="1">
    <source>
        <dbReference type="SAM" id="MobiDB-lite"/>
    </source>
</evidence>
<feature type="compositionally biased region" description="Low complexity" evidence="1">
    <location>
        <begin position="511"/>
        <end position="529"/>
    </location>
</feature>
<feature type="compositionally biased region" description="Basic and acidic residues" evidence="1">
    <location>
        <begin position="498"/>
        <end position="509"/>
    </location>
</feature>
<feature type="transmembrane region" description="Helical" evidence="2">
    <location>
        <begin position="197"/>
        <end position="218"/>
    </location>
</feature>
<feature type="transmembrane region" description="Helical" evidence="2">
    <location>
        <begin position="407"/>
        <end position="426"/>
    </location>
</feature>
<feature type="transmembrane region" description="Helical" evidence="2">
    <location>
        <begin position="378"/>
        <end position="401"/>
    </location>
</feature>
<gene>
    <name evidence="3" type="ORF">CVT24_011535</name>
</gene>
<evidence type="ECO:0000313" key="4">
    <source>
        <dbReference type="Proteomes" id="UP000284842"/>
    </source>
</evidence>
<dbReference type="AlphaFoldDB" id="A0A409VM57"/>
<proteinExistence type="predicted"/>
<evidence type="ECO:0000256" key="2">
    <source>
        <dbReference type="SAM" id="Phobius"/>
    </source>
</evidence>
<feature type="region of interest" description="Disordered" evidence="1">
    <location>
        <begin position="458"/>
        <end position="564"/>
    </location>
</feature>
<keyword evidence="2" id="KW-0812">Transmembrane</keyword>
<dbReference type="Proteomes" id="UP000284842">
    <property type="component" value="Unassembled WGS sequence"/>
</dbReference>
<feature type="transmembrane region" description="Helical" evidence="2">
    <location>
        <begin position="131"/>
        <end position="152"/>
    </location>
</feature>
<organism evidence="3 4">
    <name type="scientific">Panaeolus cyanescens</name>
    <dbReference type="NCBI Taxonomy" id="181874"/>
    <lineage>
        <taxon>Eukaryota</taxon>
        <taxon>Fungi</taxon>
        <taxon>Dikarya</taxon>
        <taxon>Basidiomycota</taxon>
        <taxon>Agaricomycotina</taxon>
        <taxon>Agaricomycetes</taxon>
        <taxon>Agaricomycetidae</taxon>
        <taxon>Agaricales</taxon>
        <taxon>Agaricineae</taxon>
        <taxon>Galeropsidaceae</taxon>
        <taxon>Panaeolus</taxon>
    </lineage>
</organism>
<sequence>MNSQSPSLRASPHPTTTPSFLPTPVNNVVLQPRITDPPSSSTCPPNTLLIEISTTLPVTDFARFYSPNSIETFEPSYVPLEDGSLITPPFQQDLVDANLSLLVTGALAMLFLRNIIVSGDYLRRGKVKKKILFYVLFASQILAPVGLIPVIVSYFNQTVNCTVVIVLSCLSGTTSLALLITVILGVKAYKCLNHPRFVPVILGLFQVASTAMVILDVVTTRGIRRLTGSCIRNNDLRLTRYFVSVQFLESLFICCCFLYVCWKSRGSAAARGRISVQLSMNDLPIEFPEQPNQQPQPARRGWWDYVAEERPANSAQNTERNAKGGLFSTLRRPQVISNEKVPATDPSSRHSLAPSSMSRISRLFPRMELFQEVMKDELFYTTFITSTCVIVAVLSVIGVNFKNGLSVTGWIALNWGIISVLAIHSFGRVVHRHERDTLLHHPVTCTAIMRAANDMVKKDDQHNRGALSISTTRRTNRRVNKVPKVDSDDPFADTQPLDQKKPLESHMDRNSTLSISTSETTSSSERSLSPKVGQTSSRFSVTDLDLPTSNLGTPLVPLDPSNNAQQRGFSRSWLLDRNSVVSLSESEKSFQRDHVR</sequence>
<keyword evidence="2" id="KW-0472">Membrane</keyword>
<dbReference type="EMBL" id="NHTK01006025">
    <property type="protein sequence ID" value="PPQ67352.1"/>
    <property type="molecule type" value="Genomic_DNA"/>
</dbReference>
<dbReference type="OrthoDB" id="3267487at2759"/>
<feature type="transmembrane region" description="Helical" evidence="2">
    <location>
        <begin position="164"/>
        <end position="185"/>
    </location>
</feature>
<keyword evidence="2" id="KW-1133">Transmembrane helix</keyword>
<evidence type="ECO:0000313" key="3">
    <source>
        <dbReference type="EMBL" id="PPQ67352.1"/>
    </source>
</evidence>
<protein>
    <submittedName>
        <fullName evidence="3">Uncharacterized protein</fullName>
    </submittedName>
</protein>
<accession>A0A409VM57</accession>
<keyword evidence="4" id="KW-1185">Reference proteome</keyword>